<feature type="signal peptide" evidence="1">
    <location>
        <begin position="1"/>
        <end position="29"/>
    </location>
</feature>
<dbReference type="Proteomes" id="UP000185151">
    <property type="component" value="Unassembled WGS sequence"/>
</dbReference>
<accession>A0A1N6KIB9</accession>
<dbReference type="PANTHER" id="PTHR35882:SF2">
    <property type="entry name" value="PELA"/>
    <property type="match status" value="1"/>
</dbReference>
<evidence type="ECO:0000259" key="2">
    <source>
        <dbReference type="Pfam" id="PF03537"/>
    </source>
</evidence>
<feature type="chain" id="PRO_5012116634" evidence="1">
    <location>
        <begin position="30"/>
        <end position="312"/>
    </location>
</feature>
<protein>
    <submittedName>
        <fullName evidence="3">Extracellular protein</fullName>
    </submittedName>
</protein>
<gene>
    <name evidence="3" type="ORF">SAMN05444165_3683</name>
</gene>
<dbReference type="SUPFAM" id="SSF51445">
    <property type="entry name" value="(Trans)glycosidases"/>
    <property type="match status" value="1"/>
</dbReference>
<keyword evidence="4" id="KW-1185">Reference proteome</keyword>
<proteinExistence type="predicted"/>
<dbReference type="Gene3D" id="3.20.20.70">
    <property type="entry name" value="Aldolase class I"/>
    <property type="match status" value="1"/>
</dbReference>
<evidence type="ECO:0000313" key="3">
    <source>
        <dbReference type="EMBL" id="SIO56321.1"/>
    </source>
</evidence>
<organism evidence="3 4">
    <name type="scientific">Paraburkholderia phenazinium</name>
    <dbReference type="NCBI Taxonomy" id="60549"/>
    <lineage>
        <taxon>Bacteria</taxon>
        <taxon>Pseudomonadati</taxon>
        <taxon>Pseudomonadota</taxon>
        <taxon>Betaproteobacteria</taxon>
        <taxon>Burkholderiales</taxon>
        <taxon>Burkholderiaceae</taxon>
        <taxon>Paraburkholderia</taxon>
    </lineage>
</organism>
<name>A0A1N6KIB9_9BURK</name>
<evidence type="ECO:0000256" key="1">
    <source>
        <dbReference type="SAM" id="SignalP"/>
    </source>
</evidence>
<dbReference type="AlphaFoldDB" id="A0A1N6KIB9"/>
<sequence length="312" mass="33890">MFMVRTLCRFAAWVACFGTAAGLTPAAQAQTLAPVGAGCSAANAANGAALPSVAFFYGEPVPVEPLSRFDAVVVEPDSGFDPAAQPAGCTAWFAYVSVGEVTPQRAYYAAMPKAWLAGHNAAWASNVVDQDAPGWPAFYVKQVIAPLWRKGYRGFFLDTLDSYQLIAKTDEARRRQQAGLVAVIRAIKARYPRALLMFNRGFEILPQVHNLAYAVAFESLYSGWDQAKQRYTQVPPADRDWLLVQAKVIREQYRLPVISIDYCAPGDEQCARDTAQKICKDGLVPYVTDGALQTVGVGRVGICEDTPAATQP</sequence>
<dbReference type="Pfam" id="PF03537">
    <property type="entry name" value="Glyco_hydro_114"/>
    <property type="match status" value="1"/>
</dbReference>
<dbReference type="PANTHER" id="PTHR35882">
    <property type="entry name" value="PELA"/>
    <property type="match status" value="1"/>
</dbReference>
<dbReference type="InterPro" id="IPR013785">
    <property type="entry name" value="Aldolase_TIM"/>
</dbReference>
<evidence type="ECO:0000313" key="4">
    <source>
        <dbReference type="Proteomes" id="UP000185151"/>
    </source>
</evidence>
<dbReference type="InterPro" id="IPR017853">
    <property type="entry name" value="GH"/>
</dbReference>
<keyword evidence="1" id="KW-0732">Signal</keyword>
<feature type="domain" description="Glycoside-hydrolase family GH114 TIM-barrel" evidence="2">
    <location>
        <begin position="87"/>
        <end position="293"/>
    </location>
</feature>
<dbReference type="EMBL" id="FSRU01000002">
    <property type="protein sequence ID" value="SIO56321.1"/>
    <property type="molecule type" value="Genomic_DNA"/>
</dbReference>
<reference evidence="3 4" key="1">
    <citation type="submission" date="2016-11" db="EMBL/GenBank/DDBJ databases">
        <authorList>
            <person name="Jaros S."/>
            <person name="Januszkiewicz K."/>
            <person name="Wedrychowicz H."/>
        </authorList>
    </citation>
    <scope>NUCLEOTIDE SEQUENCE [LARGE SCALE GENOMIC DNA]</scope>
    <source>
        <strain evidence="3 4">GAS95</strain>
    </source>
</reference>
<dbReference type="InterPro" id="IPR004352">
    <property type="entry name" value="GH114_TIM-barrel"/>
</dbReference>